<sequence length="233" mass="25320">MAVAGCQVLADGQHVDVMRTHVAHDLQDFLIGLAQADHDAALGRNLGVQGLELLEQVQRELVVRARTRFLVKARDGLEVVVHHVRRRGLEDLERAVIAATEIRHEDFDLRQRRKLADVLDALHEVARSSIAQVVAVHAGDHHVLEAQLRNRLGQVQRLVHVERIGAAMAHVAERAAARALVAHDHEGGRALAEAFANVGARGFFADGVQLVLAQDVLDLVEAGGGAARLHADP</sequence>
<organism evidence="1">
    <name type="scientific">bioreactor metagenome</name>
    <dbReference type="NCBI Taxonomy" id="1076179"/>
    <lineage>
        <taxon>unclassified sequences</taxon>
        <taxon>metagenomes</taxon>
        <taxon>ecological metagenomes</taxon>
    </lineage>
</organism>
<accession>A0A645BLN7</accession>
<evidence type="ECO:0000313" key="1">
    <source>
        <dbReference type="EMBL" id="MPM65451.1"/>
    </source>
</evidence>
<comment type="caution">
    <text evidence="1">The sequence shown here is derived from an EMBL/GenBank/DDBJ whole genome shotgun (WGS) entry which is preliminary data.</text>
</comment>
<dbReference type="AlphaFoldDB" id="A0A645BLN7"/>
<reference evidence="1" key="1">
    <citation type="submission" date="2019-08" db="EMBL/GenBank/DDBJ databases">
        <authorList>
            <person name="Kucharzyk K."/>
            <person name="Murdoch R.W."/>
            <person name="Higgins S."/>
            <person name="Loffler F."/>
        </authorList>
    </citation>
    <scope>NUCLEOTIDE SEQUENCE</scope>
</reference>
<gene>
    <name evidence="1" type="ORF">SDC9_112347</name>
</gene>
<name>A0A645BLN7_9ZZZZ</name>
<dbReference type="EMBL" id="VSSQ01020523">
    <property type="protein sequence ID" value="MPM65451.1"/>
    <property type="molecule type" value="Genomic_DNA"/>
</dbReference>
<protein>
    <submittedName>
        <fullName evidence="1">Uncharacterized protein</fullName>
    </submittedName>
</protein>
<proteinExistence type="predicted"/>